<dbReference type="EMBL" id="AOTD01000185">
    <property type="protein sequence ID" value="EMG30296.1"/>
    <property type="molecule type" value="Genomic_DNA"/>
</dbReference>
<dbReference type="AlphaFoldDB" id="M3IJP0"/>
<dbReference type="Proteomes" id="UP000011782">
    <property type="component" value="Unassembled WGS sequence"/>
</dbReference>
<sequence length="192" mass="22113">MRDHWIYREASRGQNWKSGEPIDFIVQINFGEVSEFDTQSELPSRGMLYLFYDCAQMPWGYDPKDGAFKKVAYTEDTIELERKVAPFERDESFAATSLNFANETELPDLESDLVGDIEMSDDEIDAYWQMADDFCERRSENKILGHSDNIQGGMELECELVTNGFYCGGDEDYSGLRFENFRQNIGDQALPL</sequence>
<dbReference type="PANTHER" id="PTHR36436">
    <property type="entry name" value="SLL5081 PROTEIN"/>
    <property type="match status" value="1"/>
</dbReference>
<proteinExistence type="predicted"/>
<comment type="caution">
    <text evidence="1">The sequence shown here is derived from an EMBL/GenBank/DDBJ whole genome shotgun (WGS) entry which is preliminary data.</text>
</comment>
<organism evidence="1 2">
    <name type="scientific">Campylobacter showae CC57C</name>
    <dbReference type="NCBI Taxonomy" id="1073353"/>
    <lineage>
        <taxon>Bacteria</taxon>
        <taxon>Pseudomonadati</taxon>
        <taxon>Campylobacterota</taxon>
        <taxon>Epsilonproteobacteria</taxon>
        <taxon>Campylobacterales</taxon>
        <taxon>Campylobacteraceae</taxon>
        <taxon>Campylobacter</taxon>
    </lineage>
</organism>
<dbReference type="PATRIC" id="fig|1073353.3.peg.1560"/>
<dbReference type="PANTHER" id="PTHR36436:SF6">
    <property type="entry name" value="SLL5081 PROTEIN"/>
    <property type="match status" value="1"/>
</dbReference>
<evidence type="ECO:0000313" key="1">
    <source>
        <dbReference type="EMBL" id="EMG30296.1"/>
    </source>
</evidence>
<accession>M3IJP0</accession>
<name>M3IJP0_9BACT</name>
<dbReference type="InterPro" id="IPR035948">
    <property type="entry name" value="YwqG-like_sf"/>
</dbReference>
<dbReference type="Pfam" id="PF09234">
    <property type="entry name" value="DUF1963"/>
    <property type="match status" value="1"/>
</dbReference>
<protein>
    <submittedName>
        <fullName evidence="1">Peptide methionine sulfoxide reductase MsrA/msrB</fullName>
    </submittedName>
</protein>
<evidence type="ECO:0000313" key="2">
    <source>
        <dbReference type="Proteomes" id="UP000011782"/>
    </source>
</evidence>
<reference evidence="1 2" key="1">
    <citation type="submission" date="2013-02" db="EMBL/GenBank/DDBJ databases">
        <title>Co-occurrence of anaerobic bacteria in colorectal carcinomas.</title>
        <authorList>
            <person name="Holt R.A."/>
            <person name="Warren R.L."/>
            <person name="Allen-Vercoe E."/>
            <person name="Pleasance S."/>
            <person name="Freeman D.J."/>
            <person name="Watson P."/>
            <person name="Moore R."/>
            <person name="Cochrane K."/>
        </authorList>
    </citation>
    <scope>NUCLEOTIDE SEQUENCE [LARGE SCALE GENOMIC DNA]</scope>
    <source>
        <strain evidence="1 2">CC57C</strain>
    </source>
</reference>
<dbReference type="SUPFAM" id="SSF103032">
    <property type="entry name" value="Hypothetical protein YwqG"/>
    <property type="match status" value="1"/>
</dbReference>
<dbReference type="Gene3D" id="2.30.320.10">
    <property type="entry name" value="YwqG-like"/>
    <property type="match status" value="1"/>
</dbReference>
<dbReference type="InterPro" id="IPR015315">
    <property type="entry name" value="DUF1963"/>
</dbReference>
<gene>
    <name evidence="1" type="ORF">H740_07259</name>
</gene>
<dbReference type="OrthoDB" id="4929513at2"/>